<evidence type="ECO:0000313" key="2">
    <source>
        <dbReference type="EMBL" id="MBM6922251.1"/>
    </source>
</evidence>
<dbReference type="Gene3D" id="3.40.630.30">
    <property type="match status" value="1"/>
</dbReference>
<evidence type="ECO:0000313" key="3">
    <source>
        <dbReference type="Proteomes" id="UP000724149"/>
    </source>
</evidence>
<protein>
    <submittedName>
        <fullName evidence="2">GNAT family N-acetyltransferase</fullName>
    </submittedName>
</protein>
<comment type="caution">
    <text evidence="2">The sequence shown here is derived from an EMBL/GenBank/DDBJ whole genome shotgun (WGS) entry which is preliminary data.</text>
</comment>
<dbReference type="PROSITE" id="PS51186">
    <property type="entry name" value="GNAT"/>
    <property type="match status" value="1"/>
</dbReference>
<dbReference type="PANTHER" id="PTHR43617">
    <property type="entry name" value="L-AMINO ACID N-ACETYLTRANSFERASE"/>
    <property type="match status" value="1"/>
</dbReference>
<name>A0ABS2GJF4_9FIRM</name>
<dbReference type="InterPro" id="IPR016181">
    <property type="entry name" value="Acyl_CoA_acyltransferase"/>
</dbReference>
<keyword evidence="3" id="KW-1185">Reference proteome</keyword>
<feature type="domain" description="N-acetyltransferase" evidence="1">
    <location>
        <begin position="7"/>
        <end position="188"/>
    </location>
</feature>
<dbReference type="EMBL" id="JACSNR010000001">
    <property type="protein sequence ID" value="MBM6922251.1"/>
    <property type="molecule type" value="Genomic_DNA"/>
</dbReference>
<dbReference type="RefSeq" id="WP_204719249.1">
    <property type="nucleotide sequence ID" value="NZ_JACSNR010000001.1"/>
</dbReference>
<gene>
    <name evidence="2" type="ORF">H9X81_00900</name>
</gene>
<dbReference type="CDD" id="cd04301">
    <property type="entry name" value="NAT_SF"/>
    <property type="match status" value="1"/>
</dbReference>
<dbReference type="Pfam" id="PF00583">
    <property type="entry name" value="Acetyltransf_1"/>
    <property type="match status" value="1"/>
</dbReference>
<dbReference type="Proteomes" id="UP000724149">
    <property type="component" value="Unassembled WGS sequence"/>
</dbReference>
<dbReference type="SUPFAM" id="SSF55729">
    <property type="entry name" value="Acyl-CoA N-acyltransferases (Nat)"/>
    <property type="match status" value="1"/>
</dbReference>
<evidence type="ECO:0000259" key="1">
    <source>
        <dbReference type="PROSITE" id="PS51186"/>
    </source>
</evidence>
<proteinExistence type="predicted"/>
<accession>A0ABS2GJF4</accession>
<dbReference type="InterPro" id="IPR050276">
    <property type="entry name" value="MshD_Acetyltransferase"/>
</dbReference>
<dbReference type="InterPro" id="IPR000182">
    <property type="entry name" value="GNAT_dom"/>
</dbReference>
<organism evidence="2 3">
    <name type="scientific">Hydrogenoanaerobacterium saccharovorans</name>
    <dbReference type="NCBI Taxonomy" id="474960"/>
    <lineage>
        <taxon>Bacteria</taxon>
        <taxon>Bacillati</taxon>
        <taxon>Bacillota</taxon>
        <taxon>Clostridia</taxon>
        <taxon>Eubacteriales</taxon>
        <taxon>Oscillospiraceae</taxon>
        <taxon>Hydrogenoanaerobacterium</taxon>
    </lineage>
</organism>
<sequence length="188" mass="21196">MKKLTNLMIRDCTSQGSEICHELADALYQHQAAMAKDPLHKETLGNMRYENRLKPSFDSADEKQLLVAFDGEKPVGYIFTAAEEVTEESRRQLPPWGEGAGFYPDWLKSPVRVGDLGNLYILPEYRGIGLGEALTAKGMEWLRALPGARYLFVYVSEGNNAATFYARYGFKFSHDVLGGIIKAYYQEI</sequence>
<reference evidence="2 3" key="1">
    <citation type="journal article" date="2021" name="Sci. Rep.">
        <title>The distribution of antibiotic resistance genes in chicken gut microbiota commensals.</title>
        <authorList>
            <person name="Juricova H."/>
            <person name="Matiasovicova J."/>
            <person name="Kubasova T."/>
            <person name="Cejkova D."/>
            <person name="Rychlik I."/>
        </authorList>
    </citation>
    <scope>NUCLEOTIDE SEQUENCE [LARGE SCALE GENOMIC DNA]</scope>
    <source>
        <strain evidence="2 3">An564</strain>
    </source>
</reference>